<evidence type="ECO:0000313" key="7">
    <source>
        <dbReference type="Proteomes" id="UP000435112"/>
    </source>
</evidence>
<name>A0A6A3KVC3_9STRA</name>
<evidence type="ECO:0000313" key="3">
    <source>
        <dbReference type="EMBL" id="KAE9044921.1"/>
    </source>
</evidence>
<dbReference type="OrthoDB" id="154013at2759"/>
<evidence type="ECO:0000313" key="4">
    <source>
        <dbReference type="EMBL" id="KAE9350932.1"/>
    </source>
</evidence>
<evidence type="ECO:0000313" key="5">
    <source>
        <dbReference type="Proteomes" id="UP000429607"/>
    </source>
</evidence>
<keyword evidence="6" id="KW-1185">Reference proteome</keyword>
<dbReference type="EMBL" id="QXFV01000226">
    <property type="protein sequence ID" value="KAE9044921.1"/>
    <property type="molecule type" value="Genomic_DNA"/>
</dbReference>
<evidence type="ECO:0000313" key="6">
    <source>
        <dbReference type="Proteomes" id="UP000434957"/>
    </source>
</evidence>
<comment type="caution">
    <text evidence="2">The sequence shown here is derived from an EMBL/GenBank/DDBJ whole genome shotgun (WGS) entry which is preliminary data.</text>
</comment>
<dbReference type="AlphaFoldDB" id="A0A6A3KVC3"/>
<sequence length="168" mass="19005">MDRQSTSTRLPVEANCALLVEELKAAVGRMHDIEVEMADVQLALREDHEEVETYTDEIADCRDRIEAIDEFVREIEAGNIPALGNADTVVANMAEEREEEEGMLKLLGEARECHAQQLQQLQTQLATLQGERLELQKRSSQIWCVLGRSGVFELVMRRLAERSAKVVQ</sequence>
<accession>A0A6A3KVC3</accession>
<dbReference type="Proteomes" id="UP000435112">
    <property type="component" value="Unassembled WGS sequence"/>
</dbReference>
<protein>
    <submittedName>
        <fullName evidence="2">Uncharacterized protein</fullName>
    </submittedName>
</protein>
<dbReference type="EMBL" id="QXFU01001152">
    <property type="protein sequence ID" value="KAE9009305.1"/>
    <property type="molecule type" value="Genomic_DNA"/>
</dbReference>
<reference evidence="5 7" key="1">
    <citation type="submission" date="2018-09" db="EMBL/GenBank/DDBJ databases">
        <title>Genomic investigation of the strawberry pathogen Phytophthora fragariae indicates pathogenicity is determined by transcriptional variation in three key races.</title>
        <authorList>
            <person name="Adams T.M."/>
            <person name="Armitage A.D."/>
            <person name="Sobczyk M.K."/>
            <person name="Bates H.J."/>
            <person name="Dunwell J.M."/>
            <person name="Nellist C.F."/>
            <person name="Harrison R.J."/>
        </authorList>
    </citation>
    <scope>NUCLEOTIDE SEQUENCE [LARGE SCALE GENOMIC DNA]</scope>
    <source>
        <strain evidence="3 5">SCRP249</strain>
        <strain evidence="2 7">SCRP324</strain>
        <strain evidence="4 6">SCRP333</strain>
    </source>
</reference>
<proteinExistence type="predicted"/>
<dbReference type="EMBL" id="QXFT01000207">
    <property type="protein sequence ID" value="KAE9350932.1"/>
    <property type="molecule type" value="Genomic_DNA"/>
</dbReference>
<dbReference type="Proteomes" id="UP000429607">
    <property type="component" value="Unassembled WGS sequence"/>
</dbReference>
<feature type="coiled-coil region" evidence="1">
    <location>
        <begin position="104"/>
        <end position="138"/>
    </location>
</feature>
<evidence type="ECO:0000313" key="2">
    <source>
        <dbReference type="EMBL" id="KAE9009305.1"/>
    </source>
</evidence>
<gene>
    <name evidence="3" type="ORF">PR001_g5173</name>
    <name evidence="2" type="ORF">PR002_g15655</name>
    <name evidence="4" type="ORF">PR003_g5131</name>
</gene>
<evidence type="ECO:0000256" key="1">
    <source>
        <dbReference type="SAM" id="Coils"/>
    </source>
</evidence>
<dbReference type="Proteomes" id="UP000434957">
    <property type="component" value="Unassembled WGS sequence"/>
</dbReference>
<organism evidence="2 7">
    <name type="scientific">Phytophthora rubi</name>
    <dbReference type="NCBI Taxonomy" id="129364"/>
    <lineage>
        <taxon>Eukaryota</taxon>
        <taxon>Sar</taxon>
        <taxon>Stramenopiles</taxon>
        <taxon>Oomycota</taxon>
        <taxon>Peronosporomycetes</taxon>
        <taxon>Peronosporales</taxon>
        <taxon>Peronosporaceae</taxon>
        <taxon>Phytophthora</taxon>
    </lineage>
</organism>
<keyword evidence="1" id="KW-0175">Coiled coil</keyword>